<evidence type="ECO:0000313" key="2">
    <source>
        <dbReference type="EMBL" id="KYQ60075.1"/>
    </source>
</evidence>
<dbReference type="EMBL" id="KQ982093">
    <property type="protein sequence ID" value="KYQ60075.1"/>
    <property type="molecule type" value="Genomic_DNA"/>
</dbReference>
<organism evidence="2 3">
    <name type="scientific">Mycetomoellerius zeteki</name>
    <dbReference type="NCBI Taxonomy" id="64791"/>
    <lineage>
        <taxon>Eukaryota</taxon>
        <taxon>Metazoa</taxon>
        <taxon>Ecdysozoa</taxon>
        <taxon>Arthropoda</taxon>
        <taxon>Hexapoda</taxon>
        <taxon>Insecta</taxon>
        <taxon>Pterygota</taxon>
        <taxon>Neoptera</taxon>
        <taxon>Endopterygota</taxon>
        <taxon>Hymenoptera</taxon>
        <taxon>Apocrita</taxon>
        <taxon>Aculeata</taxon>
        <taxon>Formicoidea</taxon>
        <taxon>Formicidae</taxon>
        <taxon>Myrmicinae</taxon>
        <taxon>Mycetomoellerius</taxon>
    </lineage>
</organism>
<proteinExistence type="predicted"/>
<dbReference type="Proteomes" id="UP000075809">
    <property type="component" value="Unassembled WGS sequence"/>
</dbReference>
<feature type="region of interest" description="Disordered" evidence="1">
    <location>
        <begin position="21"/>
        <end position="66"/>
    </location>
</feature>
<protein>
    <submittedName>
        <fullName evidence="2">Uncharacterized protein</fullName>
    </submittedName>
</protein>
<evidence type="ECO:0000256" key="1">
    <source>
        <dbReference type="SAM" id="MobiDB-lite"/>
    </source>
</evidence>
<feature type="compositionally biased region" description="Basic residues" evidence="1">
    <location>
        <begin position="36"/>
        <end position="46"/>
    </location>
</feature>
<gene>
    <name evidence="2" type="ORF">ALC60_00899</name>
</gene>
<accession>A0A151XID2</accession>
<feature type="non-terminal residue" evidence="2">
    <location>
        <position position="1"/>
    </location>
</feature>
<keyword evidence="3" id="KW-1185">Reference proteome</keyword>
<evidence type="ECO:0000313" key="3">
    <source>
        <dbReference type="Proteomes" id="UP000075809"/>
    </source>
</evidence>
<reference evidence="2 3" key="1">
    <citation type="submission" date="2015-09" db="EMBL/GenBank/DDBJ databases">
        <title>Trachymyrmex zeteki WGS genome.</title>
        <authorList>
            <person name="Nygaard S."/>
            <person name="Hu H."/>
            <person name="Boomsma J."/>
            <person name="Zhang G."/>
        </authorList>
    </citation>
    <scope>NUCLEOTIDE SEQUENCE [LARGE SCALE GENOMIC DNA]</scope>
    <source>
        <strain evidence="2">Tzet28-1</strain>
        <tissue evidence="2">Whole body</tissue>
    </source>
</reference>
<name>A0A151XID2_9HYME</name>
<feature type="compositionally biased region" description="Basic and acidic residues" evidence="1">
    <location>
        <begin position="47"/>
        <end position="66"/>
    </location>
</feature>
<dbReference type="AlphaFoldDB" id="A0A151XID2"/>
<sequence>NDALGVEEYDLRRKSTVQQVGCDRATGRDSSAAGAAKRKERNRREIRKGGRERSEKWETRDRGDRGERTGLVAGYAVAHTCANAAWHGVA</sequence>